<feature type="compositionally biased region" description="Basic and acidic residues" evidence="1">
    <location>
        <begin position="1"/>
        <end position="10"/>
    </location>
</feature>
<evidence type="ECO:0008006" key="4">
    <source>
        <dbReference type="Google" id="ProtNLM"/>
    </source>
</evidence>
<keyword evidence="3" id="KW-1185">Reference proteome</keyword>
<organism evidence="2 3">
    <name type="scientific">Polyplax serrata</name>
    <name type="common">Common mouse louse</name>
    <dbReference type="NCBI Taxonomy" id="468196"/>
    <lineage>
        <taxon>Eukaryota</taxon>
        <taxon>Metazoa</taxon>
        <taxon>Ecdysozoa</taxon>
        <taxon>Arthropoda</taxon>
        <taxon>Hexapoda</taxon>
        <taxon>Insecta</taxon>
        <taxon>Pterygota</taxon>
        <taxon>Neoptera</taxon>
        <taxon>Paraneoptera</taxon>
        <taxon>Psocodea</taxon>
        <taxon>Troctomorpha</taxon>
        <taxon>Phthiraptera</taxon>
        <taxon>Anoplura</taxon>
        <taxon>Polyplacidae</taxon>
        <taxon>Polyplax</taxon>
    </lineage>
</organism>
<dbReference type="InterPro" id="IPR036236">
    <property type="entry name" value="Znf_C2H2_sf"/>
</dbReference>
<feature type="region of interest" description="Disordered" evidence="1">
    <location>
        <begin position="1"/>
        <end position="26"/>
    </location>
</feature>
<protein>
    <recommendedName>
        <fullName evidence="4">BED-type domain-containing protein</fullName>
    </recommendedName>
</protein>
<dbReference type="Proteomes" id="UP001359485">
    <property type="component" value="Unassembled WGS sequence"/>
</dbReference>
<evidence type="ECO:0000313" key="2">
    <source>
        <dbReference type="EMBL" id="KAK6627051.1"/>
    </source>
</evidence>
<evidence type="ECO:0000256" key="1">
    <source>
        <dbReference type="SAM" id="MobiDB-lite"/>
    </source>
</evidence>
<gene>
    <name evidence="2" type="ORF">RUM44_009528</name>
</gene>
<proteinExistence type="predicted"/>
<accession>A0ABR1ATJ1</accession>
<reference evidence="2 3" key="1">
    <citation type="submission" date="2023-09" db="EMBL/GenBank/DDBJ databases">
        <title>Genomes of two closely related lineages of the louse Polyplax serrata with different host specificities.</title>
        <authorList>
            <person name="Martinu J."/>
            <person name="Tarabai H."/>
            <person name="Stefka J."/>
            <person name="Hypsa V."/>
        </authorList>
    </citation>
    <scope>NUCLEOTIDE SEQUENCE [LARGE SCALE GENOMIC DNA]</scope>
    <source>
        <strain evidence="2">98ZLc_SE</strain>
    </source>
</reference>
<dbReference type="SUPFAM" id="SSF57667">
    <property type="entry name" value="beta-beta-alpha zinc fingers"/>
    <property type="match status" value="1"/>
</dbReference>
<feature type="compositionally biased region" description="Polar residues" evidence="1">
    <location>
        <begin position="12"/>
        <end position="23"/>
    </location>
</feature>
<sequence>MILRHCKDSDDSYTNNKKPSRQYTPKDVRKGLNRKCEAVDATGGFIIPQCLPTAGYLWCWSSTFRYLPCLIITLSHQKEEKSGPQKNHNTGLSRGRYSVVCLPTDFHFGPSTRWSSLRSPIWDFYVKYPDMSVCKTCGSVLRGSRINSNAKYHLKALHPELFDIFQEKRGEWLCRRKMRLNPSLVTLKKN</sequence>
<evidence type="ECO:0000313" key="3">
    <source>
        <dbReference type="Proteomes" id="UP001359485"/>
    </source>
</evidence>
<comment type="caution">
    <text evidence="2">The sequence shown here is derived from an EMBL/GenBank/DDBJ whole genome shotgun (WGS) entry which is preliminary data.</text>
</comment>
<dbReference type="EMBL" id="JAWJWF010000045">
    <property type="protein sequence ID" value="KAK6627051.1"/>
    <property type="molecule type" value="Genomic_DNA"/>
</dbReference>
<name>A0ABR1ATJ1_POLSC</name>